<dbReference type="InterPro" id="IPR002902">
    <property type="entry name" value="GNK2"/>
</dbReference>
<protein>
    <recommendedName>
        <fullName evidence="7">Gnk2-homologous domain-containing protein</fullName>
    </recommendedName>
</protein>
<evidence type="ECO:0000256" key="1">
    <source>
        <dbReference type="ARBA" id="ARBA00022729"/>
    </source>
</evidence>
<feature type="signal peptide" evidence="6">
    <location>
        <begin position="1"/>
        <end position="30"/>
    </location>
</feature>
<evidence type="ECO:0000256" key="2">
    <source>
        <dbReference type="ARBA" id="ARBA00022737"/>
    </source>
</evidence>
<comment type="caution">
    <text evidence="8">The sequence shown here is derived from an EMBL/GenBank/DDBJ whole genome shotgun (WGS) entry which is preliminary data.</text>
</comment>
<evidence type="ECO:0000259" key="7">
    <source>
        <dbReference type="PROSITE" id="PS51473"/>
    </source>
</evidence>
<feature type="transmembrane region" description="Helical" evidence="5">
    <location>
        <begin position="280"/>
        <end position="301"/>
    </location>
</feature>
<dbReference type="FunFam" id="3.30.430.20:FF:000012">
    <property type="entry name" value="Cysteine-rich receptor-like protein kinase 25"/>
    <property type="match status" value="1"/>
</dbReference>
<evidence type="ECO:0000256" key="3">
    <source>
        <dbReference type="ARBA" id="ARBA00047558"/>
    </source>
</evidence>
<sequence length="356" mass="39106">MNHQKMKSMTTLLLIFSIFTLPSFLTNTEAVYLYHMCPNTTTFTPNSTFQSNLNRLLSNLSSNANRSTGFYNVTVQTTNNAVYGLFLCRGDVVGTDACETCVATATTEAPQRCPVEKQVVIWYDDCMLRYSNVSFFSTVTESPRWYMWNTQNATDPTRFNQVMAASVNQAASEAVGDADKFGTNQANVSGLISVYSLGQCTQDLSATDCNRCLRGTIALLPSCCNGALGARVLYPSCNVRYEVYPFYAQNAASAPEPAPGPPPPLPPPTKGKSKIPTRTIVAIVVPISVSVLLFVVGYCCITRRARKKYNQAAADEPSGKHIYPSAILLLFILVDSPFIYSSSLNVVLLWFGWLCR</sequence>
<keyword evidence="5" id="KW-0472">Membrane</keyword>
<organism evidence="8 9">
    <name type="scientific">Malus baccata</name>
    <name type="common">Siberian crab apple</name>
    <name type="synonym">Pyrus baccata</name>
    <dbReference type="NCBI Taxonomy" id="106549"/>
    <lineage>
        <taxon>Eukaryota</taxon>
        <taxon>Viridiplantae</taxon>
        <taxon>Streptophyta</taxon>
        <taxon>Embryophyta</taxon>
        <taxon>Tracheophyta</taxon>
        <taxon>Spermatophyta</taxon>
        <taxon>Magnoliopsida</taxon>
        <taxon>eudicotyledons</taxon>
        <taxon>Gunneridae</taxon>
        <taxon>Pentapetalae</taxon>
        <taxon>rosids</taxon>
        <taxon>fabids</taxon>
        <taxon>Rosales</taxon>
        <taxon>Rosaceae</taxon>
        <taxon>Amygdaloideae</taxon>
        <taxon>Maleae</taxon>
        <taxon>Malus</taxon>
    </lineage>
</organism>
<keyword evidence="5" id="KW-1133">Transmembrane helix</keyword>
<keyword evidence="5" id="KW-0812">Transmembrane</keyword>
<feature type="domain" description="Gnk2-homologous" evidence="7">
    <location>
        <begin position="31"/>
        <end position="135"/>
    </location>
</feature>
<evidence type="ECO:0000313" key="8">
    <source>
        <dbReference type="EMBL" id="TQD83169.1"/>
    </source>
</evidence>
<dbReference type="Gene3D" id="3.30.430.20">
    <property type="entry name" value="Gnk2 domain, C-X8-C-X2-C motif"/>
    <property type="match status" value="2"/>
</dbReference>
<dbReference type="InterPro" id="IPR038408">
    <property type="entry name" value="GNK2_sf"/>
</dbReference>
<comment type="catalytic activity">
    <reaction evidence="4">
        <text>L-threonyl-[protein] + ATP = O-phospho-L-threonyl-[protein] + ADP + H(+)</text>
        <dbReference type="Rhea" id="RHEA:46608"/>
        <dbReference type="Rhea" id="RHEA-COMP:11060"/>
        <dbReference type="Rhea" id="RHEA-COMP:11605"/>
        <dbReference type="ChEBI" id="CHEBI:15378"/>
        <dbReference type="ChEBI" id="CHEBI:30013"/>
        <dbReference type="ChEBI" id="CHEBI:30616"/>
        <dbReference type="ChEBI" id="CHEBI:61977"/>
        <dbReference type="ChEBI" id="CHEBI:456216"/>
    </reaction>
</comment>
<keyword evidence="2" id="KW-0677">Repeat</keyword>
<keyword evidence="9" id="KW-1185">Reference proteome</keyword>
<dbReference type="Pfam" id="PF01657">
    <property type="entry name" value="Stress-antifung"/>
    <property type="match status" value="2"/>
</dbReference>
<proteinExistence type="predicted"/>
<dbReference type="FunFam" id="3.30.430.20:FF:000013">
    <property type="entry name" value="Cysteine-rich RLK (RECEPTOR-like protein kinase) 23"/>
    <property type="match status" value="1"/>
</dbReference>
<dbReference type="CDD" id="cd23509">
    <property type="entry name" value="Gnk2-like"/>
    <property type="match status" value="2"/>
</dbReference>
<dbReference type="Proteomes" id="UP000315295">
    <property type="component" value="Unassembled WGS sequence"/>
</dbReference>
<keyword evidence="1 6" id="KW-0732">Signal</keyword>
<evidence type="ECO:0000256" key="6">
    <source>
        <dbReference type="SAM" id="SignalP"/>
    </source>
</evidence>
<reference evidence="8 9" key="1">
    <citation type="journal article" date="2019" name="G3 (Bethesda)">
        <title>Sequencing of a Wild Apple (Malus baccata) Genome Unravels the Differences Between Cultivated and Wild Apple Species Regarding Disease Resistance and Cold Tolerance.</title>
        <authorList>
            <person name="Chen X."/>
        </authorList>
    </citation>
    <scope>NUCLEOTIDE SEQUENCE [LARGE SCALE GENOMIC DNA]</scope>
    <source>
        <strain evidence="9">cv. Shandingzi</strain>
        <tissue evidence="8">Leaves</tissue>
    </source>
</reference>
<feature type="chain" id="PRO_5021762267" description="Gnk2-homologous domain-containing protein" evidence="6">
    <location>
        <begin position="31"/>
        <end position="356"/>
    </location>
</feature>
<dbReference type="STRING" id="106549.A0A540LA15"/>
<evidence type="ECO:0000313" key="9">
    <source>
        <dbReference type="Proteomes" id="UP000315295"/>
    </source>
</evidence>
<dbReference type="EMBL" id="VIEB01000690">
    <property type="protein sequence ID" value="TQD83169.1"/>
    <property type="molecule type" value="Genomic_DNA"/>
</dbReference>
<feature type="transmembrane region" description="Helical" evidence="5">
    <location>
        <begin position="322"/>
        <end position="340"/>
    </location>
</feature>
<name>A0A540LA15_MALBA</name>
<accession>A0A540LA15</accession>
<gene>
    <name evidence="8" type="ORF">C1H46_031274</name>
</gene>
<dbReference type="AlphaFoldDB" id="A0A540LA15"/>
<feature type="domain" description="Gnk2-homologous" evidence="7">
    <location>
        <begin position="141"/>
        <end position="246"/>
    </location>
</feature>
<dbReference type="PANTHER" id="PTHR32099:SF42">
    <property type="entry name" value="CYSTEINE-RICH RECEPTOR-LIKE PROTEIN KINASE 9-RELATED"/>
    <property type="match status" value="1"/>
</dbReference>
<comment type="catalytic activity">
    <reaction evidence="3">
        <text>L-seryl-[protein] + ATP = O-phospho-L-seryl-[protein] + ADP + H(+)</text>
        <dbReference type="Rhea" id="RHEA:17989"/>
        <dbReference type="Rhea" id="RHEA-COMP:9863"/>
        <dbReference type="Rhea" id="RHEA-COMP:11604"/>
        <dbReference type="ChEBI" id="CHEBI:15378"/>
        <dbReference type="ChEBI" id="CHEBI:29999"/>
        <dbReference type="ChEBI" id="CHEBI:30616"/>
        <dbReference type="ChEBI" id="CHEBI:83421"/>
        <dbReference type="ChEBI" id="CHEBI:456216"/>
    </reaction>
</comment>
<dbReference type="PANTHER" id="PTHR32099">
    <property type="entry name" value="CYSTEINE-RICH REPEAT SECRETORY PROTEIN"/>
    <property type="match status" value="1"/>
</dbReference>
<evidence type="ECO:0000256" key="5">
    <source>
        <dbReference type="SAM" id="Phobius"/>
    </source>
</evidence>
<dbReference type="PROSITE" id="PS51473">
    <property type="entry name" value="GNK2"/>
    <property type="match status" value="2"/>
</dbReference>
<evidence type="ECO:0000256" key="4">
    <source>
        <dbReference type="ARBA" id="ARBA00047951"/>
    </source>
</evidence>